<protein>
    <submittedName>
        <fullName evidence="3">Gfo/Idh/MocA family oxidoreductase</fullName>
    </submittedName>
</protein>
<feature type="domain" description="GFO/IDH/MocA-like oxidoreductase" evidence="2">
    <location>
        <begin position="134"/>
        <end position="258"/>
    </location>
</feature>
<reference evidence="3" key="1">
    <citation type="submission" date="2020-08" db="EMBL/GenBank/DDBJ databases">
        <title>Genome public.</title>
        <authorList>
            <person name="Liu C."/>
            <person name="Sun Q."/>
        </authorList>
    </citation>
    <scope>NUCLEOTIDE SEQUENCE</scope>
    <source>
        <strain evidence="3">NSJ-12</strain>
    </source>
</reference>
<keyword evidence="4" id="KW-1185">Reference proteome</keyword>
<evidence type="ECO:0000259" key="1">
    <source>
        <dbReference type="Pfam" id="PF01408"/>
    </source>
</evidence>
<sequence length="392" mass="43425">MNEVRIGIVGIGNMGSVHAKNIVDGKIQGLKLTAVCDIDAHKRTWAKENLGEEIALFTDYKEMIKSGYIDAVLIATPHYIHPNIAIYGFSKGLHVLTEKPAGVYTKQVEAMNAAAKEAGTVFGVVYNQRTNPLYKALKKLIDEGKLGELKRCVWIITNWYRTQAYYDSGSWRATWAGEGGGVLINQCPHNLDLWQWLFGMPSKVTGFTAIGKYHHIEVEDDVTAYAEYDNGATAVFITTTGECPGTNRLEISGDRGKAVIEEGVLKFYELEQGEREYCFTSQEGFGSPKMNVHNVEGEGIETGHNGILQNFTNAILYGEKLIAPGKEAIRGLTISNAIHLSSWLGQSVELPINADLYLEKLQEKIADSKVKPEVTSKISDLQGTYNSRWDVR</sequence>
<comment type="caution">
    <text evidence="3">The sequence shown here is derived from an EMBL/GenBank/DDBJ whole genome shotgun (WGS) entry which is preliminary data.</text>
</comment>
<name>A0A926IEG0_9FIRM</name>
<dbReference type="SUPFAM" id="SSF51735">
    <property type="entry name" value="NAD(P)-binding Rossmann-fold domains"/>
    <property type="match status" value="1"/>
</dbReference>
<dbReference type="PANTHER" id="PTHR43249">
    <property type="entry name" value="UDP-N-ACETYL-2-AMINO-2-DEOXY-D-GLUCURONATE OXIDASE"/>
    <property type="match status" value="1"/>
</dbReference>
<dbReference type="Proteomes" id="UP000655830">
    <property type="component" value="Unassembled WGS sequence"/>
</dbReference>
<gene>
    <name evidence="3" type="ORF">H8718_09240</name>
</gene>
<dbReference type="SUPFAM" id="SSF55347">
    <property type="entry name" value="Glyceraldehyde-3-phosphate dehydrogenase-like, C-terminal domain"/>
    <property type="match status" value="1"/>
</dbReference>
<dbReference type="Gene3D" id="3.40.50.720">
    <property type="entry name" value="NAD(P)-binding Rossmann-like Domain"/>
    <property type="match status" value="1"/>
</dbReference>
<dbReference type="InterPro" id="IPR052515">
    <property type="entry name" value="Gfo/Idh/MocA_Oxidoreductase"/>
</dbReference>
<dbReference type="GO" id="GO:0000166">
    <property type="term" value="F:nucleotide binding"/>
    <property type="evidence" value="ECO:0007669"/>
    <property type="project" value="InterPro"/>
</dbReference>
<organism evidence="3 4">
    <name type="scientific">Zhenhengia yiwuensis</name>
    <dbReference type="NCBI Taxonomy" id="2763666"/>
    <lineage>
        <taxon>Bacteria</taxon>
        <taxon>Bacillati</taxon>
        <taxon>Bacillota</taxon>
        <taxon>Clostridia</taxon>
        <taxon>Lachnospirales</taxon>
        <taxon>Lachnospiraceae</taxon>
        <taxon>Zhenhengia</taxon>
    </lineage>
</organism>
<dbReference type="EMBL" id="JACRSY010000013">
    <property type="protein sequence ID" value="MBC8579713.1"/>
    <property type="molecule type" value="Genomic_DNA"/>
</dbReference>
<dbReference type="InterPro" id="IPR036291">
    <property type="entry name" value="NAD(P)-bd_dom_sf"/>
</dbReference>
<accession>A0A926IEG0</accession>
<dbReference type="AlphaFoldDB" id="A0A926IEG0"/>
<proteinExistence type="predicted"/>
<dbReference type="PANTHER" id="PTHR43249:SF1">
    <property type="entry name" value="D-GLUCOSIDE 3-DEHYDROGENASE"/>
    <property type="match status" value="1"/>
</dbReference>
<dbReference type="Pfam" id="PF01408">
    <property type="entry name" value="GFO_IDH_MocA"/>
    <property type="match status" value="1"/>
</dbReference>
<dbReference type="InterPro" id="IPR055170">
    <property type="entry name" value="GFO_IDH_MocA-like_dom"/>
</dbReference>
<evidence type="ECO:0000259" key="2">
    <source>
        <dbReference type="Pfam" id="PF22725"/>
    </source>
</evidence>
<evidence type="ECO:0000313" key="3">
    <source>
        <dbReference type="EMBL" id="MBC8579713.1"/>
    </source>
</evidence>
<dbReference type="RefSeq" id="WP_249332668.1">
    <property type="nucleotide sequence ID" value="NZ_JACRSY010000013.1"/>
</dbReference>
<dbReference type="Gene3D" id="3.30.360.10">
    <property type="entry name" value="Dihydrodipicolinate Reductase, domain 2"/>
    <property type="match status" value="1"/>
</dbReference>
<dbReference type="InterPro" id="IPR000683">
    <property type="entry name" value="Gfo/Idh/MocA-like_OxRdtase_N"/>
</dbReference>
<evidence type="ECO:0000313" key="4">
    <source>
        <dbReference type="Proteomes" id="UP000655830"/>
    </source>
</evidence>
<dbReference type="Pfam" id="PF22725">
    <property type="entry name" value="GFO_IDH_MocA_C3"/>
    <property type="match status" value="1"/>
</dbReference>
<feature type="domain" description="Gfo/Idh/MocA-like oxidoreductase N-terminal" evidence="1">
    <location>
        <begin position="4"/>
        <end position="124"/>
    </location>
</feature>